<evidence type="ECO:0000256" key="7">
    <source>
        <dbReference type="PIRSR" id="PIRSR000290-1"/>
    </source>
</evidence>
<evidence type="ECO:0000256" key="3">
    <source>
        <dbReference type="ARBA" id="ARBA00022784"/>
    </source>
</evidence>
<dbReference type="InterPro" id="IPR002227">
    <property type="entry name" value="Tyrosinase_Cu-bd"/>
</dbReference>
<comment type="similarity">
    <text evidence="1">Belongs to the tyrosinase family.</text>
</comment>
<dbReference type="Pfam" id="PF12143">
    <property type="entry name" value="PPO1_KFDV"/>
    <property type="match status" value="1"/>
</dbReference>
<dbReference type="AlphaFoldDB" id="A0A0N9HQF2"/>
<sequence length="587" mass="65789">MSLSLLATTIPSAGCCNRLGKPKNQHQLVHVSKRIAYTSCEQKSSQERDVHVTDRRNLLLGLGGLYGATATMGSQGMVANGAPIEPPDLSTCHSATVDGKSVSCCPPYSSANIIDFVPPSATEALRVRKPAHKLTSEELSKFKEAIRLMKALPADDPWNFMQQATIHCTYCNGAYDQLGYDPAVTLQIHGSWLFLPWHRYYLHFWERILGKLIGDPTFTIPFWNWDTPDGMYMPEIYKDTSSPLYNANRDQNHLNAMVDYKFAYTDPIPTTPTQISEATTRNLCQINQMFKETKNSPSLFMGKAVRAGEAVPSTASGNLESLHNTFHQWTGPQQSPYYDMGSFYTAARDCIFFAHHANIDRFWDLYSGFRGYKLEFKDKDWLDSSFIFYDENRQVVKVKVKDCLKTQDLRFTYSSEKLQWKDISKKCKKVKAKTKSAGVSVQLNPVDEFGSQPRVLTENIRAIVTRPKISRTKDEKEDATEVILIDGIQVAHGEPARFDVYVTKPIEGLVGPDLGDLAGSFVKVPHTHGAKDNQSEQSSGLELGINNLLEEIEAEDSDKLVVTLVPRMGEVTVGGVRVDLFEVEDDD</sequence>
<feature type="binding site" evidence="7">
    <location>
        <position position="323"/>
    </location>
    <ligand>
        <name>Cu cation</name>
        <dbReference type="ChEBI" id="CHEBI:23378"/>
        <label>B</label>
    </ligand>
</feature>
<dbReference type="Pfam" id="PF12142">
    <property type="entry name" value="PPO1_DWL"/>
    <property type="match status" value="1"/>
</dbReference>
<evidence type="ECO:0000256" key="4">
    <source>
        <dbReference type="ARBA" id="ARBA00023002"/>
    </source>
</evidence>
<dbReference type="PANTHER" id="PTHR11474">
    <property type="entry name" value="TYROSINASE FAMILY MEMBER"/>
    <property type="match status" value="1"/>
</dbReference>
<keyword evidence="2 7" id="KW-0479">Metal-binding</keyword>
<keyword evidence="3" id="KW-0883">Thioether bond</keyword>
<dbReference type="InterPro" id="IPR016213">
    <property type="entry name" value="Polyphenol_oxidase"/>
</dbReference>
<organism evidence="11">
    <name type="scientific">Sinopodophyllum hexandrum</name>
    <name type="common">Himalayan may apple</name>
    <name type="synonym">Podophyllum hexandrum</name>
    <dbReference type="NCBI Taxonomy" id="93608"/>
    <lineage>
        <taxon>Eukaryota</taxon>
        <taxon>Viridiplantae</taxon>
        <taxon>Streptophyta</taxon>
        <taxon>Embryophyta</taxon>
        <taxon>Tracheophyta</taxon>
        <taxon>Spermatophyta</taxon>
        <taxon>Magnoliopsida</taxon>
        <taxon>Ranunculales</taxon>
        <taxon>Berberidaceae</taxon>
        <taxon>Podophylloideae</taxon>
        <taxon>Podophylleae</taxon>
        <taxon>Sinopodophyllum</taxon>
    </lineage>
</organism>
<keyword evidence="5 7" id="KW-0186">Copper</keyword>
<evidence type="ECO:0000313" key="11">
    <source>
        <dbReference type="EMBL" id="ALG05139.1"/>
    </source>
</evidence>
<dbReference type="PANTHER" id="PTHR11474:SF76">
    <property type="entry name" value="SHKT DOMAIN-CONTAINING PROTEIN"/>
    <property type="match status" value="1"/>
</dbReference>
<dbReference type="InterPro" id="IPR008922">
    <property type="entry name" value="Di-copper_centre_dom_sf"/>
</dbReference>
<keyword evidence="6 8" id="KW-1015">Disulfide bond</keyword>
<reference evidence="11" key="1">
    <citation type="journal article" date="2015" name="Science">
        <title>Six enzymes from mayapple that complete the biosynthetic pathway to the etoposide aglycone.</title>
        <authorList>
            <person name="Lau W."/>
            <person name="Sattely E.S."/>
        </authorList>
    </citation>
    <scope>NUCLEOTIDE SEQUENCE</scope>
</reference>
<dbReference type="GO" id="GO:0046148">
    <property type="term" value="P:pigment biosynthetic process"/>
    <property type="evidence" value="ECO:0007669"/>
    <property type="project" value="InterPro"/>
</dbReference>
<dbReference type="GO" id="GO:0004097">
    <property type="term" value="F:catechol oxidase activity"/>
    <property type="evidence" value="ECO:0007669"/>
    <property type="project" value="InterPro"/>
</dbReference>
<protein>
    <submittedName>
        <fullName evidence="11">Polyphenol oxidase</fullName>
    </submittedName>
</protein>
<dbReference type="PRINTS" id="PR00092">
    <property type="entry name" value="TYROSINASE"/>
</dbReference>
<feature type="domain" description="Tyrosinase copper-binding" evidence="10">
    <location>
        <begin position="189"/>
        <end position="206"/>
    </location>
</feature>
<dbReference type="Pfam" id="PF00264">
    <property type="entry name" value="Tyrosinase"/>
    <property type="match status" value="1"/>
</dbReference>
<proteinExistence type="evidence at transcript level"/>
<feature type="disulfide bond" evidence="8">
    <location>
        <begin position="92"/>
        <end position="105"/>
    </location>
</feature>
<feature type="binding site" evidence="7">
    <location>
        <position position="356"/>
    </location>
    <ligand>
        <name>Cu cation</name>
        <dbReference type="ChEBI" id="CHEBI:23378"/>
        <label>B</label>
    </ligand>
</feature>
<name>A0A0N9HQF2_SINHE</name>
<dbReference type="Gene3D" id="1.10.1280.10">
    <property type="entry name" value="Di-copper center containing domain from catechol oxidase"/>
    <property type="match status" value="1"/>
</dbReference>
<dbReference type="GO" id="GO:0046872">
    <property type="term" value="F:metal ion binding"/>
    <property type="evidence" value="ECO:0007669"/>
    <property type="project" value="UniProtKB-KW"/>
</dbReference>
<feature type="cross-link" description="2'-(S-cysteinyl)-histidine (Cys-His)" evidence="9">
    <location>
        <begin position="171"/>
        <end position="189"/>
    </location>
</feature>
<dbReference type="InterPro" id="IPR050316">
    <property type="entry name" value="Tyrosinase/Hemocyanin"/>
</dbReference>
<evidence type="ECO:0000259" key="10">
    <source>
        <dbReference type="PROSITE" id="PS00497"/>
    </source>
</evidence>
<feature type="binding site" evidence="7">
    <location>
        <position position="198"/>
    </location>
    <ligand>
        <name>Cu cation</name>
        <dbReference type="ChEBI" id="CHEBI:23378"/>
        <label>A</label>
    </ligand>
</feature>
<feature type="binding site" evidence="7">
    <location>
        <position position="189"/>
    </location>
    <ligand>
        <name>Cu cation</name>
        <dbReference type="ChEBI" id="CHEBI:23378"/>
        <label>A</label>
    </ligand>
</feature>
<feature type="disulfide bond" evidence="8">
    <location>
        <begin position="104"/>
        <end position="168"/>
    </location>
</feature>
<evidence type="ECO:0000256" key="9">
    <source>
        <dbReference type="PIRSR" id="PIRSR000290-3"/>
    </source>
</evidence>
<evidence type="ECO:0000256" key="2">
    <source>
        <dbReference type="ARBA" id="ARBA00022723"/>
    </source>
</evidence>
<accession>A0A0N9HQF2</accession>
<evidence type="ECO:0000256" key="8">
    <source>
        <dbReference type="PIRSR" id="PIRSR000290-2"/>
    </source>
</evidence>
<dbReference type="EMBL" id="KT390177">
    <property type="protein sequence ID" value="ALG05139.1"/>
    <property type="molecule type" value="mRNA"/>
</dbReference>
<evidence type="ECO:0000256" key="1">
    <source>
        <dbReference type="ARBA" id="ARBA00009928"/>
    </source>
</evidence>
<dbReference type="PROSITE" id="PS00497">
    <property type="entry name" value="TYROSINASE_1"/>
    <property type="match status" value="1"/>
</dbReference>
<gene>
    <name evidence="11" type="primary">PPO2</name>
</gene>
<evidence type="ECO:0000256" key="6">
    <source>
        <dbReference type="ARBA" id="ARBA00023157"/>
    </source>
</evidence>
<dbReference type="PIRSF" id="PIRSF000290">
    <property type="entry name" value="PPO_plant"/>
    <property type="match status" value="1"/>
</dbReference>
<feature type="binding site" evidence="7">
    <location>
        <position position="167"/>
    </location>
    <ligand>
        <name>Cu cation</name>
        <dbReference type="ChEBI" id="CHEBI:23378"/>
        <label>A</label>
    </ligand>
</feature>
<keyword evidence="4" id="KW-0560">Oxidoreductase</keyword>
<comment type="cofactor">
    <cofactor evidence="7">
        <name>Cu(2+)</name>
        <dbReference type="ChEBI" id="CHEBI:29036"/>
    </cofactor>
    <text evidence="7">Binds 2 copper ions per subunit.</text>
</comment>
<feature type="binding site" evidence="7">
    <location>
        <position position="327"/>
    </location>
    <ligand>
        <name>Cu cation</name>
        <dbReference type="ChEBI" id="CHEBI:23378"/>
        <label>B</label>
    </ligand>
</feature>
<dbReference type="InterPro" id="IPR022740">
    <property type="entry name" value="Polyphenol_oxidase_C"/>
</dbReference>
<dbReference type="InterPro" id="IPR022739">
    <property type="entry name" value="Polyphenol_oxidase_cen"/>
</dbReference>
<evidence type="ECO:0000256" key="5">
    <source>
        <dbReference type="ARBA" id="ARBA00023008"/>
    </source>
</evidence>
<dbReference type="SUPFAM" id="SSF48056">
    <property type="entry name" value="Di-copper centre-containing domain"/>
    <property type="match status" value="1"/>
</dbReference>